<evidence type="ECO:0000313" key="3">
    <source>
        <dbReference type="EMBL" id="KHN71630.1"/>
    </source>
</evidence>
<dbReference type="InterPro" id="IPR007327">
    <property type="entry name" value="TPD52"/>
</dbReference>
<dbReference type="AlphaFoldDB" id="A0A0B2URU5"/>
<evidence type="ECO:0000313" key="4">
    <source>
        <dbReference type="Proteomes" id="UP000031036"/>
    </source>
</evidence>
<reference evidence="3 4" key="1">
    <citation type="submission" date="2014-11" db="EMBL/GenBank/DDBJ databases">
        <title>Genetic blueprint of the zoonotic pathogen Toxocara canis.</title>
        <authorList>
            <person name="Zhu X.-Q."/>
            <person name="Korhonen P.K."/>
            <person name="Cai H."/>
            <person name="Young N.D."/>
            <person name="Nejsum P."/>
            <person name="von Samson-Himmelstjerna G."/>
            <person name="Boag P.R."/>
            <person name="Tan P."/>
            <person name="Li Q."/>
            <person name="Min J."/>
            <person name="Yang Y."/>
            <person name="Wang X."/>
            <person name="Fang X."/>
            <person name="Hall R.S."/>
            <person name="Hofmann A."/>
            <person name="Sternberg P.W."/>
            <person name="Jex A.R."/>
            <person name="Gasser R.B."/>
        </authorList>
    </citation>
    <scope>NUCLEOTIDE SEQUENCE [LARGE SCALE GENOMIC DNA]</scope>
    <source>
        <strain evidence="3">PN_DK_2014</strain>
    </source>
</reference>
<keyword evidence="2" id="KW-0175">Coiled coil</keyword>
<dbReference type="Pfam" id="PF04201">
    <property type="entry name" value="TPD52"/>
    <property type="match status" value="1"/>
</dbReference>
<comment type="caution">
    <text evidence="3">The sequence shown here is derived from an EMBL/GenBank/DDBJ whole genome shotgun (WGS) entry which is preliminary data.</text>
</comment>
<keyword evidence="4" id="KW-1185">Reference proteome</keyword>
<sequence length="143" mass="15732">MDLQTEDEINTLRQVLAARQKHAADLKRKLGISPLTELTADINQSLQHVKESQAYQKTTEVVAGTADTVKSKWNDMRNSSLFKSFESKLGTAYTNVRVGAASECSNAPNPPQNRCCLARYGDGQKISGPSFDSLPFEVNVGER</sequence>
<dbReference type="PANTHER" id="PTHR19307:SF14">
    <property type="entry name" value="TUMOR PROTEIN D52"/>
    <property type="match status" value="1"/>
</dbReference>
<dbReference type="OrthoDB" id="10000687at2759"/>
<dbReference type="Proteomes" id="UP000031036">
    <property type="component" value="Unassembled WGS sequence"/>
</dbReference>
<proteinExistence type="inferred from homology"/>
<evidence type="ECO:0000256" key="2">
    <source>
        <dbReference type="ARBA" id="ARBA00023054"/>
    </source>
</evidence>
<dbReference type="GO" id="GO:0005737">
    <property type="term" value="C:cytoplasm"/>
    <property type="evidence" value="ECO:0007669"/>
    <property type="project" value="TreeGrafter"/>
</dbReference>
<dbReference type="PANTHER" id="PTHR19307">
    <property type="entry name" value="TUMOR PROTEIN D52"/>
    <property type="match status" value="1"/>
</dbReference>
<comment type="similarity">
    <text evidence="1">Belongs to the TPD52 family.</text>
</comment>
<name>A0A0B2URU5_TOXCA</name>
<dbReference type="EMBL" id="JPKZ01021574">
    <property type="protein sequence ID" value="KHN71630.1"/>
    <property type="molecule type" value="Genomic_DNA"/>
</dbReference>
<protein>
    <submittedName>
        <fullName evidence="3">Uncharacterized protein F13E6.1</fullName>
    </submittedName>
</protein>
<accession>A0A0B2URU5</accession>
<dbReference type="STRING" id="6265.A0A0B2URU5"/>
<organism evidence="3 4">
    <name type="scientific">Toxocara canis</name>
    <name type="common">Canine roundworm</name>
    <dbReference type="NCBI Taxonomy" id="6265"/>
    <lineage>
        <taxon>Eukaryota</taxon>
        <taxon>Metazoa</taxon>
        <taxon>Ecdysozoa</taxon>
        <taxon>Nematoda</taxon>
        <taxon>Chromadorea</taxon>
        <taxon>Rhabditida</taxon>
        <taxon>Spirurina</taxon>
        <taxon>Ascaridomorpha</taxon>
        <taxon>Ascaridoidea</taxon>
        <taxon>Toxocaridae</taxon>
        <taxon>Toxocara</taxon>
    </lineage>
</organism>
<gene>
    <name evidence="3" type="primary">F13E6.1</name>
    <name evidence="3" type="ORF">Tcan_02151</name>
</gene>
<evidence type="ECO:0000256" key="1">
    <source>
        <dbReference type="ARBA" id="ARBA00005702"/>
    </source>
</evidence>